<dbReference type="CDD" id="cd11333">
    <property type="entry name" value="AmyAc_SI_OligoGlu_DGase"/>
    <property type="match status" value="1"/>
</dbReference>
<feature type="domain" description="Glycosyl hydrolase family 13 catalytic" evidence="5">
    <location>
        <begin position="10"/>
        <end position="413"/>
    </location>
</feature>
<comment type="caution">
    <text evidence="6">The sequence shown here is derived from an EMBL/GenBank/DDBJ whole genome shotgun (WGS) entry which is preliminary data.</text>
</comment>
<protein>
    <recommendedName>
        <fullName evidence="4">Alpha,alpha-phosphotrehalase</fullName>
        <ecNumber evidence="4">3.2.1.93</ecNumber>
    </recommendedName>
</protein>
<evidence type="ECO:0000256" key="4">
    <source>
        <dbReference type="NCBIfam" id="TIGR02403"/>
    </source>
</evidence>
<dbReference type="InterPro" id="IPR056300">
    <property type="entry name" value="SusG-like_C"/>
</dbReference>
<evidence type="ECO:0000256" key="2">
    <source>
        <dbReference type="ARBA" id="ARBA00022801"/>
    </source>
</evidence>
<dbReference type="InterPro" id="IPR013780">
    <property type="entry name" value="Glyco_hydro_b"/>
</dbReference>
<evidence type="ECO:0000259" key="5">
    <source>
        <dbReference type="SMART" id="SM00642"/>
    </source>
</evidence>
<proteinExistence type="inferred from homology"/>
<organism evidence="6 7">
    <name type="scientific">Agrilactobacillus yilanensis</name>
    <dbReference type="NCBI Taxonomy" id="2485997"/>
    <lineage>
        <taxon>Bacteria</taxon>
        <taxon>Bacillati</taxon>
        <taxon>Bacillota</taxon>
        <taxon>Bacilli</taxon>
        <taxon>Lactobacillales</taxon>
        <taxon>Lactobacillaceae</taxon>
        <taxon>Agrilactobacillus</taxon>
    </lineage>
</organism>
<dbReference type="Gene3D" id="3.20.20.80">
    <property type="entry name" value="Glycosidases"/>
    <property type="match status" value="1"/>
</dbReference>
<dbReference type="Pfam" id="PF00128">
    <property type="entry name" value="Alpha-amylase"/>
    <property type="match status" value="1"/>
</dbReference>
<reference evidence="7" key="1">
    <citation type="journal article" date="2019" name="Int. J. Syst. Evol. Microbiol.">
        <title>The Global Catalogue of Microorganisms (GCM) 10K type strain sequencing project: providing services to taxonomists for standard genome sequencing and annotation.</title>
        <authorList>
            <consortium name="The Broad Institute Genomics Platform"/>
            <consortium name="The Broad Institute Genome Sequencing Center for Infectious Disease"/>
            <person name="Wu L."/>
            <person name="Ma J."/>
        </authorList>
    </citation>
    <scope>NUCLEOTIDE SEQUENCE [LARGE SCALE GENOMIC DNA]</scope>
    <source>
        <strain evidence="7">CCM 8896</strain>
    </source>
</reference>
<dbReference type="InterPro" id="IPR017853">
    <property type="entry name" value="GH"/>
</dbReference>
<dbReference type="PANTHER" id="PTHR10357">
    <property type="entry name" value="ALPHA-AMYLASE FAMILY MEMBER"/>
    <property type="match status" value="1"/>
</dbReference>
<dbReference type="NCBIfam" id="NF008183">
    <property type="entry name" value="PRK10933.1"/>
    <property type="match status" value="1"/>
</dbReference>
<evidence type="ECO:0000256" key="3">
    <source>
        <dbReference type="ARBA" id="ARBA00023295"/>
    </source>
</evidence>
<dbReference type="EC" id="3.2.1.93" evidence="4"/>
<comment type="similarity">
    <text evidence="1">Belongs to the glycosyl hydrolase 13 family.</text>
</comment>
<gene>
    <name evidence="6" type="primary">treC</name>
    <name evidence="6" type="ORF">ACFQ5M_09635</name>
</gene>
<evidence type="ECO:0000313" key="6">
    <source>
        <dbReference type="EMBL" id="MFD1672358.1"/>
    </source>
</evidence>
<keyword evidence="2 6" id="KW-0378">Hydrolase</keyword>
<dbReference type="Gene3D" id="2.60.40.1180">
    <property type="entry name" value="Golgi alpha-mannosidase II"/>
    <property type="match status" value="1"/>
</dbReference>
<dbReference type="PANTHER" id="PTHR10357:SF217">
    <property type="entry name" value="TREHALOSE-6-PHOSPHATE HYDROLASE"/>
    <property type="match status" value="1"/>
</dbReference>
<keyword evidence="7" id="KW-1185">Reference proteome</keyword>
<name>A0ABW4J8Y0_9LACO</name>
<dbReference type="EMBL" id="JBHTOP010000026">
    <property type="protein sequence ID" value="MFD1672358.1"/>
    <property type="molecule type" value="Genomic_DNA"/>
</dbReference>
<keyword evidence="3 6" id="KW-0326">Glycosidase</keyword>
<dbReference type="InterPro" id="IPR006047">
    <property type="entry name" value="GH13_cat_dom"/>
</dbReference>
<dbReference type="InterPro" id="IPR012769">
    <property type="entry name" value="Trehalose_TreC"/>
</dbReference>
<dbReference type="InterPro" id="IPR045857">
    <property type="entry name" value="O16G_dom_2"/>
</dbReference>
<dbReference type="Gene3D" id="3.90.400.10">
    <property type="entry name" value="Oligo-1,6-glucosidase, Domain 2"/>
    <property type="match status" value="1"/>
</dbReference>
<evidence type="ECO:0000256" key="1">
    <source>
        <dbReference type="ARBA" id="ARBA00008061"/>
    </source>
</evidence>
<evidence type="ECO:0000313" key="7">
    <source>
        <dbReference type="Proteomes" id="UP001597267"/>
    </source>
</evidence>
<dbReference type="SMART" id="SM00642">
    <property type="entry name" value="Aamy"/>
    <property type="match status" value="1"/>
</dbReference>
<dbReference type="Proteomes" id="UP001597267">
    <property type="component" value="Unassembled WGS sequence"/>
</dbReference>
<dbReference type="RefSeq" id="WP_125712300.1">
    <property type="nucleotide sequence ID" value="NZ_JBHTOP010000026.1"/>
</dbReference>
<sequence>MDFKNKVIYQIYPRSFYDANGDGIGDLQGIIAKIPYLKKLQVDMIWFSPFFVSPQNDNGYDVADYYNIDPLFGTMADFDAMEAALRENHIGIMLDMVLNHVSTRHEWFQKALAGDPYYQKFFYLRDPKPDGSLPNNWVSKFGGPAWDKFGDTGKYYLHLYDPGQADLDWHNPEVRKALFEVINFWRQKGVANFRFDVINVTGKSEDLKDAEIGGDDKKLYTDTPIVQRYLQEMNQASFGQDPDSVTVGELSSTTIPAAAGYTNPENHELTMAFTFHHLKVDYRDGAKWTKMPFDFQALKQTINDWQVGMAEAGGWNALFWNNHDQPWAINRFGDPVHYREKSAEMLATTIHLLRGTPYIYQGEEIGMIDPDYQSIQQYVDIETKNAYQQLLKDGQTPAEAFEIVKTKSRDNSRVPMHWDATVNAGFTTGRPWLEPTQQLQINVHQELAHGEIFKYYQQLIHLRKTEPIIAQGDYAPLDLTHSQVFGYVRTYEDTVLLVLNNFYGTETTFTLPAEYQDKNASVFISNYNRNETKTPKVLPMAPYESIAFKLKR</sequence>
<dbReference type="SUPFAM" id="SSF51445">
    <property type="entry name" value="(Trans)glycosidases"/>
    <property type="match status" value="1"/>
</dbReference>
<dbReference type="GO" id="GO:0008788">
    <property type="term" value="F:alpha,alpha-phosphotrehalase activity"/>
    <property type="evidence" value="ECO:0007669"/>
    <property type="project" value="UniProtKB-EC"/>
</dbReference>
<dbReference type="SUPFAM" id="SSF51011">
    <property type="entry name" value="Glycosyl hydrolase domain"/>
    <property type="match status" value="1"/>
</dbReference>
<dbReference type="NCBIfam" id="TIGR02403">
    <property type="entry name" value="trehalose_treC"/>
    <property type="match status" value="1"/>
</dbReference>
<dbReference type="Pfam" id="PF23915">
    <property type="entry name" value="SusG_C"/>
    <property type="match status" value="1"/>
</dbReference>
<accession>A0ABW4J8Y0</accession>